<keyword evidence="3" id="KW-0813">Transport</keyword>
<keyword evidence="8" id="KW-0915">Sodium</keyword>
<keyword evidence="5" id="KW-0769">Symport</keyword>
<dbReference type="GO" id="GO:0005886">
    <property type="term" value="C:plasma membrane"/>
    <property type="evidence" value="ECO:0007669"/>
    <property type="project" value="TreeGrafter"/>
</dbReference>
<evidence type="ECO:0000256" key="16">
    <source>
        <dbReference type="SAM" id="Phobius"/>
    </source>
</evidence>
<evidence type="ECO:0000313" key="18">
    <source>
        <dbReference type="Proteomes" id="UP001497623"/>
    </source>
</evidence>
<dbReference type="GO" id="GO:0015179">
    <property type="term" value="F:L-amino acid transmembrane transporter activity"/>
    <property type="evidence" value="ECO:0007669"/>
    <property type="project" value="TreeGrafter"/>
</dbReference>
<proteinExistence type="inferred from homology"/>
<dbReference type="Pfam" id="PF00209">
    <property type="entry name" value="SNF"/>
    <property type="match status" value="1"/>
</dbReference>
<gene>
    <name evidence="17" type="ORF">MNOR_LOCUS25328</name>
</gene>
<organism evidence="17 18">
    <name type="scientific">Meganyctiphanes norvegica</name>
    <name type="common">Northern krill</name>
    <name type="synonym">Thysanopoda norvegica</name>
    <dbReference type="NCBI Taxonomy" id="48144"/>
    <lineage>
        <taxon>Eukaryota</taxon>
        <taxon>Metazoa</taxon>
        <taxon>Ecdysozoa</taxon>
        <taxon>Arthropoda</taxon>
        <taxon>Crustacea</taxon>
        <taxon>Multicrustacea</taxon>
        <taxon>Malacostraca</taxon>
        <taxon>Eumalacostraca</taxon>
        <taxon>Eucarida</taxon>
        <taxon>Euphausiacea</taxon>
        <taxon>Euphausiidae</taxon>
        <taxon>Meganyctiphanes</taxon>
    </lineage>
</organism>
<evidence type="ECO:0000256" key="7">
    <source>
        <dbReference type="ARBA" id="ARBA00022989"/>
    </source>
</evidence>
<dbReference type="GO" id="GO:0005283">
    <property type="term" value="F:amino acid:sodium symporter activity"/>
    <property type="evidence" value="ECO:0007669"/>
    <property type="project" value="TreeGrafter"/>
</dbReference>
<evidence type="ECO:0000256" key="3">
    <source>
        <dbReference type="ARBA" id="ARBA00022448"/>
    </source>
</evidence>
<evidence type="ECO:0000256" key="6">
    <source>
        <dbReference type="ARBA" id="ARBA00022970"/>
    </source>
</evidence>
<evidence type="ECO:0000256" key="12">
    <source>
        <dbReference type="ARBA" id="ARBA00023201"/>
    </source>
</evidence>
<dbReference type="SUPFAM" id="SSF161070">
    <property type="entry name" value="SNF-like"/>
    <property type="match status" value="1"/>
</dbReference>
<feature type="non-terminal residue" evidence="17">
    <location>
        <position position="156"/>
    </location>
</feature>
<evidence type="ECO:0000256" key="4">
    <source>
        <dbReference type="ARBA" id="ARBA00022692"/>
    </source>
</evidence>
<feature type="transmembrane region" description="Helical" evidence="16">
    <location>
        <begin position="124"/>
        <end position="142"/>
    </location>
</feature>
<sequence>MELSLGQFSSLSCVKVWKVVPAIKGVGYGQMIATWSVVSYYVCLMGITVFYFIHSFAETLPWTYCDESWADNRCYDSSNTTLKNETWTNETENPERQSSTEQFFYNYVLNYKDNIDDGIGVPDWRLALCLLFSWFVIGLTLIKGVKSSGKLSYFYL</sequence>
<keyword evidence="7 16" id="KW-1133">Transmembrane helix</keyword>
<evidence type="ECO:0000256" key="10">
    <source>
        <dbReference type="ARBA" id="ARBA00023136"/>
    </source>
</evidence>
<keyword evidence="4 16" id="KW-0812">Transmembrane</keyword>
<evidence type="ECO:0000256" key="11">
    <source>
        <dbReference type="ARBA" id="ARBA00023180"/>
    </source>
</evidence>
<evidence type="ECO:0000256" key="8">
    <source>
        <dbReference type="ARBA" id="ARBA00023053"/>
    </source>
</evidence>
<dbReference type="AlphaFoldDB" id="A0AAV2RJN6"/>
<accession>A0AAV2RJN6</accession>
<keyword evidence="15" id="KW-1015">Disulfide bond</keyword>
<feature type="transmembrane region" description="Helical" evidence="16">
    <location>
        <begin position="32"/>
        <end position="53"/>
    </location>
</feature>
<comment type="caution">
    <text evidence="17">The sequence shown here is derived from an EMBL/GenBank/DDBJ whole genome shotgun (WGS) entry which is preliminary data.</text>
</comment>
<dbReference type="InterPro" id="IPR037272">
    <property type="entry name" value="SNS_sf"/>
</dbReference>
<reference evidence="17 18" key="1">
    <citation type="submission" date="2024-05" db="EMBL/GenBank/DDBJ databases">
        <authorList>
            <person name="Wallberg A."/>
        </authorList>
    </citation>
    <scope>NUCLEOTIDE SEQUENCE [LARGE SCALE GENOMIC DNA]</scope>
</reference>
<keyword evidence="12" id="KW-0739">Sodium transport</keyword>
<evidence type="ECO:0000313" key="17">
    <source>
        <dbReference type="EMBL" id="CAL4125892.1"/>
    </source>
</evidence>
<dbReference type="GO" id="GO:0089718">
    <property type="term" value="P:amino acid import across plasma membrane"/>
    <property type="evidence" value="ECO:0007669"/>
    <property type="project" value="TreeGrafter"/>
</dbReference>
<evidence type="ECO:0000256" key="13">
    <source>
        <dbReference type="ARBA" id="ARBA00037785"/>
    </source>
</evidence>
<dbReference type="Proteomes" id="UP001497623">
    <property type="component" value="Unassembled WGS sequence"/>
</dbReference>
<feature type="disulfide bond" evidence="15">
    <location>
        <begin position="65"/>
        <end position="74"/>
    </location>
</feature>
<dbReference type="EMBL" id="CAXKWB010024067">
    <property type="protein sequence ID" value="CAL4125892.1"/>
    <property type="molecule type" value="Genomic_DNA"/>
</dbReference>
<evidence type="ECO:0000256" key="5">
    <source>
        <dbReference type="ARBA" id="ARBA00022847"/>
    </source>
</evidence>
<dbReference type="PANTHER" id="PTHR11616:SF321">
    <property type="entry name" value="SODIUM-DEPENDENT NUTRIENT AMINO ACID TRANSPORTER 1-RELATED"/>
    <property type="match status" value="1"/>
</dbReference>
<comment type="similarity">
    <text evidence="2">Belongs to the sodium:neurotransmitter symporter (SNF) (TC 2.A.22) family.</text>
</comment>
<keyword evidence="18" id="KW-1185">Reference proteome</keyword>
<dbReference type="InterPro" id="IPR000175">
    <property type="entry name" value="Na/ntran_symport"/>
</dbReference>
<evidence type="ECO:0000256" key="14">
    <source>
        <dbReference type="ARBA" id="ARBA00040215"/>
    </source>
</evidence>
<keyword evidence="6" id="KW-0029">Amino-acid transport</keyword>
<name>A0AAV2RJN6_MEGNR</name>
<dbReference type="PROSITE" id="PS50267">
    <property type="entry name" value="NA_NEUROTRAN_SYMP_3"/>
    <property type="match status" value="1"/>
</dbReference>
<dbReference type="PANTHER" id="PTHR11616">
    <property type="entry name" value="SODIUM/CHLORIDE DEPENDENT TRANSPORTER"/>
    <property type="match status" value="1"/>
</dbReference>
<keyword evidence="10 16" id="KW-0472">Membrane</keyword>
<keyword evidence="9" id="KW-0406">Ion transport</keyword>
<evidence type="ECO:0000256" key="9">
    <source>
        <dbReference type="ARBA" id="ARBA00023065"/>
    </source>
</evidence>
<keyword evidence="11" id="KW-0325">Glycoprotein</keyword>
<comment type="subcellular location">
    <subcellularLocation>
        <location evidence="1">Membrane</location>
        <topology evidence="1">Multi-pass membrane protein</topology>
    </subcellularLocation>
</comment>
<protein>
    <recommendedName>
        <fullName evidence="14">Sodium-dependent nutrient amino acid transporter 1</fullName>
    </recommendedName>
</protein>
<evidence type="ECO:0000256" key="1">
    <source>
        <dbReference type="ARBA" id="ARBA00004141"/>
    </source>
</evidence>
<comment type="function">
    <text evidence="13">Unusual broad substrate spectrum amino acid:sodium cotransporter that promotes absorption of the D isomers of essential amino acids. Neutral amino acids are the preferred substrates, especially methionine and phenylalanine.</text>
</comment>
<evidence type="ECO:0000256" key="2">
    <source>
        <dbReference type="ARBA" id="ARBA00006459"/>
    </source>
</evidence>
<evidence type="ECO:0000256" key="15">
    <source>
        <dbReference type="PIRSR" id="PIRSR600175-2"/>
    </source>
</evidence>